<dbReference type="AlphaFoldDB" id="W9R095"/>
<keyword evidence="3" id="KW-1185">Reference proteome</keyword>
<evidence type="ECO:0000313" key="2">
    <source>
        <dbReference type="EMBL" id="EXB50063.1"/>
    </source>
</evidence>
<gene>
    <name evidence="2" type="ORF">L484_007367</name>
</gene>
<reference evidence="3" key="1">
    <citation type="submission" date="2013-01" db="EMBL/GenBank/DDBJ databases">
        <title>Draft Genome Sequence of a Mulberry Tree, Morus notabilis C.K. Schneid.</title>
        <authorList>
            <person name="He N."/>
            <person name="Zhao S."/>
        </authorList>
    </citation>
    <scope>NUCLEOTIDE SEQUENCE</scope>
</reference>
<feature type="compositionally biased region" description="Basic and acidic residues" evidence="1">
    <location>
        <begin position="33"/>
        <end position="74"/>
    </location>
</feature>
<feature type="compositionally biased region" description="Polar residues" evidence="1">
    <location>
        <begin position="12"/>
        <end position="29"/>
    </location>
</feature>
<feature type="region of interest" description="Disordered" evidence="1">
    <location>
        <begin position="1"/>
        <end position="76"/>
    </location>
</feature>
<name>W9R095_9ROSA</name>
<evidence type="ECO:0000256" key="1">
    <source>
        <dbReference type="SAM" id="MobiDB-lite"/>
    </source>
</evidence>
<organism evidence="2 3">
    <name type="scientific">Morus notabilis</name>
    <dbReference type="NCBI Taxonomy" id="981085"/>
    <lineage>
        <taxon>Eukaryota</taxon>
        <taxon>Viridiplantae</taxon>
        <taxon>Streptophyta</taxon>
        <taxon>Embryophyta</taxon>
        <taxon>Tracheophyta</taxon>
        <taxon>Spermatophyta</taxon>
        <taxon>Magnoliopsida</taxon>
        <taxon>eudicotyledons</taxon>
        <taxon>Gunneridae</taxon>
        <taxon>Pentapetalae</taxon>
        <taxon>rosids</taxon>
        <taxon>fabids</taxon>
        <taxon>Rosales</taxon>
        <taxon>Moraceae</taxon>
        <taxon>Moreae</taxon>
        <taxon>Morus</taxon>
    </lineage>
</organism>
<evidence type="ECO:0000313" key="3">
    <source>
        <dbReference type="Proteomes" id="UP000030645"/>
    </source>
</evidence>
<protein>
    <submittedName>
        <fullName evidence="2">Uncharacterized protein</fullName>
    </submittedName>
</protein>
<dbReference type="EMBL" id="KE343976">
    <property type="protein sequence ID" value="EXB50063.1"/>
    <property type="molecule type" value="Genomic_DNA"/>
</dbReference>
<sequence>MGIISISRFGDLQNQENSRSPFMSSSNVVLSEAKTKGVTMDRNRDERDSRTTGREREREERETKGGRERERETSEEILSEIVIAKGDLIVCV</sequence>
<accession>W9R095</accession>
<dbReference type="Proteomes" id="UP000030645">
    <property type="component" value="Unassembled WGS sequence"/>
</dbReference>
<proteinExistence type="predicted"/>